<dbReference type="PROSITE" id="PS50943">
    <property type="entry name" value="HTH_CROC1"/>
    <property type="match status" value="1"/>
</dbReference>
<dbReference type="Pfam" id="PF13560">
    <property type="entry name" value="HTH_31"/>
    <property type="match status" value="1"/>
</dbReference>
<dbReference type="InterPro" id="IPR010982">
    <property type="entry name" value="Lambda_DNA-bd_dom_sf"/>
</dbReference>
<proteinExistence type="predicted"/>
<dbReference type="SMART" id="SM00530">
    <property type="entry name" value="HTH_XRE"/>
    <property type="match status" value="1"/>
</dbReference>
<dbReference type="Pfam" id="PF19054">
    <property type="entry name" value="DUF5753"/>
    <property type="match status" value="1"/>
</dbReference>
<dbReference type="GO" id="GO:0003677">
    <property type="term" value="F:DNA binding"/>
    <property type="evidence" value="ECO:0007669"/>
    <property type="project" value="InterPro"/>
</dbReference>
<protein>
    <submittedName>
        <fullName evidence="2">Transcriptional regulator</fullName>
    </submittedName>
</protein>
<sequence length="292" mass="32194">MPAGGRPTVRSRRLGTALRRYRETAGLDQPDAAEAITKSVSKISRMESGHTSASGLEVRTLLDLYGVEDADERTRLLEWARKSNERGWWIDYQATVRSSYMDHIALENEATHIRSWEPILVPGLLQTPEYSEAVIAIGPRHIPAQQVVELAKLRQERQRRIEEGGAWFTAIIWEPALAALRAAPHVREGQLTRLLDVGKRQNVTIQLLPAAASLLAGMSSSFSGFSFGAEANVEAVTLDGPAHTNVVEGPEDLAHYVNVFDQLRSAALPPDESAGRIRELLENGPQHKEVTA</sequence>
<evidence type="ECO:0000313" key="3">
    <source>
        <dbReference type="Proteomes" id="UP000288351"/>
    </source>
</evidence>
<name>A0A401R6D2_STRNR</name>
<organism evidence="2 3">
    <name type="scientific">Streptomyces noursei</name>
    <name type="common">Streptomyces albulus</name>
    <dbReference type="NCBI Taxonomy" id="1971"/>
    <lineage>
        <taxon>Bacteria</taxon>
        <taxon>Bacillati</taxon>
        <taxon>Actinomycetota</taxon>
        <taxon>Actinomycetes</taxon>
        <taxon>Kitasatosporales</taxon>
        <taxon>Streptomycetaceae</taxon>
        <taxon>Streptomyces</taxon>
    </lineage>
</organism>
<accession>A0A401R6D2</accession>
<dbReference type="AlphaFoldDB" id="A0A401R6D2"/>
<dbReference type="Gene3D" id="1.10.260.40">
    <property type="entry name" value="lambda repressor-like DNA-binding domains"/>
    <property type="match status" value="1"/>
</dbReference>
<dbReference type="RefSeq" id="WP_016572380.1">
    <property type="nucleotide sequence ID" value="NZ_BHXC01000007.1"/>
</dbReference>
<comment type="caution">
    <text evidence="2">The sequence shown here is derived from an EMBL/GenBank/DDBJ whole genome shotgun (WGS) entry which is preliminary data.</text>
</comment>
<dbReference type="CDD" id="cd00093">
    <property type="entry name" value="HTH_XRE"/>
    <property type="match status" value="1"/>
</dbReference>
<evidence type="ECO:0000259" key="1">
    <source>
        <dbReference type="PROSITE" id="PS50943"/>
    </source>
</evidence>
<feature type="domain" description="HTH cro/C1-type" evidence="1">
    <location>
        <begin position="18"/>
        <end position="73"/>
    </location>
</feature>
<dbReference type="InterPro" id="IPR043917">
    <property type="entry name" value="DUF5753"/>
</dbReference>
<dbReference type="InterPro" id="IPR001387">
    <property type="entry name" value="Cro/C1-type_HTH"/>
</dbReference>
<dbReference type="SUPFAM" id="SSF47413">
    <property type="entry name" value="lambda repressor-like DNA-binding domains"/>
    <property type="match status" value="1"/>
</dbReference>
<evidence type="ECO:0000313" key="2">
    <source>
        <dbReference type="EMBL" id="GCB93172.1"/>
    </source>
</evidence>
<gene>
    <name evidence="2" type="ORF">SALB_05952</name>
</gene>
<reference evidence="2 3" key="1">
    <citation type="journal article" date="2019" name="Microbiol. Resour. Announc.">
        <title>Draft Genome Sequence of the Most Traditional epsilon-Poly-l-Lysine Producer, Streptomyces albulus NBRC14147.</title>
        <authorList>
            <person name="Yamanaka K."/>
            <person name="Hamano Y."/>
        </authorList>
    </citation>
    <scope>NUCLEOTIDE SEQUENCE [LARGE SCALE GENOMIC DNA]</scope>
    <source>
        <strain evidence="2 3">NBRC 14147</strain>
    </source>
</reference>
<dbReference type="Proteomes" id="UP000288351">
    <property type="component" value="Unassembled WGS sequence"/>
</dbReference>
<dbReference type="EMBL" id="BHXC01000007">
    <property type="protein sequence ID" value="GCB93172.1"/>
    <property type="molecule type" value="Genomic_DNA"/>
</dbReference>